<gene>
    <name evidence="3" type="ORF">GCM10011517_14710</name>
</gene>
<feature type="transmembrane region" description="Helical" evidence="1">
    <location>
        <begin position="17"/>
        <end position="36"/>
    </location>
</feature>
<name>A0A917EK98_9RHOB</name>
<keyword evidence="4" id="KW-1185">Reference proteome</keyword>
<feature type="transmembrane region" description="Helical" evidence="1">
    <location>
        <begin position="112"/>
        <end position="131"/>
    </location>
</feature>
<keyword evidence="1" id="KW-0812">Transmembrane</keyword>
<organism evidence="3 4">
    <name type="scientific">Actibacterium pelagium</name>
    <dbReference type="NCBI Taxonomy" id="2029103"/>
    <lineage>
        <taxon>Bacteria</taxon>
        <taxon>Pseudomonadati</taxon>
        <taxon>Pseudomonadota</taxon>
        <taxon>Alphaproteobacteria</taxon>
        <taxon>Rhodobacterales</taxon>
        <taxon>Roseobacteraceae</taxon>
        <taxon>Actibacterium</taxon>
    </lineage>
</organism>
<comment type="caution">
    <text evidence="3">The sequence shown here is derived from an EMBL/GenBank/DDBJ whole genome shotgun (WGS) entry which is preliminary data.</text>
</comment>
<protein>
    <recommendedName>
        <fullName evidence="2">CAAX prenyl protease 2/Lysostaphin resistance protein A-like domain-containing protein</fullName>
    </recommendedName>
</protein>
<dbReference type="RefSeq" id="WP_229666125.1">
    <property type="nucleotide sequence ID" value="NZ_BMKN01000001.1"/>
</dbReference>
<dbReference type="GO" id="GO:0004175">
    <property type="term" value="F:endopeptidase activity"/>
    <property type="evidence" value="ECO:0007669"/>
    <property type="project" value="UniProtKB-ARBA"/>
</dbReference>
<accession>A0A917EK98</accession>
<feature type="transmembrane region" description="Helical" evidence="1">
    <location>
        <begin position="195"/>
        <end position="215"/>
    </location>
</feature>
<dbReference type="GO" id="GO:0080120">
    <property type="term" value="P:CAAX-box protein maturation"/>
    <property type="evidence" value="ECO:0007669"/>
    <property type="project" value="UniProtKB-ARBA"/>
</dbReference>
<keyword evidence="1" id="KW-0472">Membrane</keyword>
<evidence type="ECO:0000313" key="4">
    <source>
        <dbReference type="Proteomes" id="UP000606730"/>
    </source>
</evidence>
<dbReference type="EMBL" id="BMKN01000001">
    <property type="protein sequence ID" value="GGE47947.1"/>
    <property type="molecule type" value="Genomic_DNA"/>
</dbReference>
<feature type="transmembrane region" description="Helical" evidence="1">
    <location>
        <begin position="166"/>
        <end position="183"/>
    </location>
</feature>
<dbReference type="Proteomes" id="UP000606730">
    <property type="component" value="Unassembled WGS sequence"/>
</dbReference>
<feature type="domain" description="CAAX prenyl protease 2/Lysostaphin resistance protein A-like" evidence="2">
    <location>
        <begin position="112"/>
        <end position="200"/>
    </location>
</feature>
<dbReference type="AlphaFoldDB" id="A0A917EK98"/>
<evidence type="ECO:0000313" key="3">
    <source>
        <dbReference type="EMBL" id="GGE47947.1"/>
    </source>
</evidence>
<keyword evidence="1" id="KW-1133">Transmembrane helix</keyword>
<reference evidence="3" key="1">
    <citation type="journal article" date="2014" name="Int. J. Syst. Evol. Microbiol.">
        <title>Complete genome sequence of Corynebacterium casei LMG S-19264T (=DSM 44701T), isolated from a smear-ripened cheese.</title>
        <authorList>
            <consortium name="US DOE Joint Genome Institute (JGI-PGF)"/>
            <person name="Walter F."/>
            <person name="Albersmeier A."/>
            <person name="Kalinowski J."/>
            <person name="Ruckert C."/>
        </authorList>
    </citation>
    <scope>NUCLEOTIDE SEQUENCE</scope>
    <source>
        <strain evidence="3">CGMCC 1.16012</strain>
    </source>
</reference>
<dbReference type="Pfam" id="PF02517">
    <property type="entry name" value="Rce1-like"/>
    <property type="match status" value="1"/>
</dbReference>
<feature type="transmembrane region" description="Helical" evidence="1">
    <location>
        <begin position="81"/>
        <end position="100"/>
    </location>
</feature>
<evidence type="ECO:0000259" key="2">
    <source>
        <dbReference type="Pfam" id="PF02517"/>
    </source>
</evidence>
<reference evidence="3" key="2">
    <citation type="submission" date="2020-09" db="EMBL/GenBank/DDBJ databases">
        <authorList>
            <person name="Sun Q."/>
            <person name="Zhou Y."/>
        </authorList>
    </citation>
    <scope>NUCLEOTIDE SEQUENCE</scope>
    <source>
        <strain evidence="3">CGMCC 1.16012</strain>
    </source>
</reference>
<feature type="transmembrane region" description="Helical" evidence="1">
    <location>
        <begin position="42"/>
        <end position="60"/>
    </location>
</feature>
<evidence type="ECO:0000256" key="1">
    <source>
        <dbReference type="SAM" id="Phobius"/>
    </source>
</evidence>
<sequence>MTTVEQTNRIMPRRVQLWAEFLGLFIVAPIIMAVFLPPERMFTVLGLVMVLGVILLHRTPGFEWGQLKTGARNIDWRMTRTLTAAVVAFSLVVMYLTAPGDLFQILRWRPELLVMIWIFYPIMSALPQELIYRPLFFRRYGELLPSPKLALVLNAAIFSFAHLMYWNWIVAFMTFCGGLVFAWSYEKQRNFPQAVLQHAIAGNLLFLIGMGVYFYSGNVTRPF</sequence>
<proteinExistence type="predicted"/>
<dbReference type="InterPro" id="IPR003675">
    <property type="entry name" value="Rce1/LyrA-like_dom"/>
</dbReference>